<reference evidence="3 4" key="1">
    <citation type="submission" date="2024-05" db="EMBL/GenBank/DDBJ databases">
        <authorList>
            <person name="Wallberg A."/>
        </authorList>
    </citation>
    <scope>NUCLEOTIDE SEQUENCE [LARGE SCALE GENOMIC DNA]</scope>
</reference>
<evidence type="ECO:0000313" key="3">
    <source>
        <dbReference type="EMBL" id="CAL4059831.1"/>
    </source>
</evidence>
<dbReference type="EMBL" id="CAXKWB010000208">
    <property type="protein sequence ID" value="CAL4059831.1"/>
    <property type="molecule type" value="Genomic_DNA"/>
</dbReference>
<protein>
    <recommendedName>
        <fullName evidence="5">Cell division cycle protein 123 homolog</fullName>
    </recommendedName>
</protein>
<dbReference type="AlphaFoldDB" id="A0AAV2PLN0"/>
<dbReference type="InterPro" id="IPR009772">
    <property type="entry name" value="CDC123"/>
</dbReference>
<dbReference type="PANTHER" id="PTHR15323">
    <property type="entry name" value="D123 PROTEIN"/>
    <property type="match status" value="1"/>
</dbReference>
<feature type="region of interest" description="Disordered" evidence="2">
    <location>
        <begin position="369"/>
        <end position="392"/>
    </location>
</feature>
<dbReference type="GO" id="GO:0005737">
    <property type="term" value="C:cytoplasm"/>
    <property type="evidence" value="ECO:0007669"/>
    <property type="project" value="TreeGrafter"/>
</dbReference>
<keyword evidence="4" id="KW-1185">Reference proteome</keyword>
<dbReference type="Pfam" id="PF07065">
    <property type="entry name" value="D123"/>
    <property type="match status" value="1"/>
</dbReference>
<gene>
    <name evidence="3" type="ORF">MNOR_LOCUS874</name>
</gene>
<organism evidence="3 4">
    <name type="scientific">Meganyctiphanes norvegica</name>
    <name type="common">Northern krill</name>
    <name type="synonym">Thysanopoda norvegica</name>
    <dbReference type="NCBI Taxonomy" id="48144"/>
    <lineage>
        <taxon>Eukaryota</taxon>
        <taxon>Metazoa</taxon>
        <taxon>Ecdysozoa</taxon>
        <taxon>Arthropoda</taxon>
        <taxon>Crustacea</taxon>
        <taxon>Multicrustacea</taxon>
        <taxon>Malacostraca</taxon>
        <taxon>Eumalacostraca</taxon>
        <taxon>Eucarida</taxon>
        <taxon>Euphausiacea</taxon>
        <taxon>Euphausiidae</taxon>
        <taxon>Meganyctiphanes</taxon>
    </lineage>
</organism>
<evidence type="ECO:0000256" key="1">
    <source>
        <dbReference type="ARBA" id="ARBA00011047"/>
    </source>
</evidence>
<accession>A0AAV2PLN0</accession>
<name>A0AAV2PLN0_MEGNR</name>
<proteinExistence type="inferred from homology"/>
<dbReference type="Proteomes" id="UP001497623">
    <property type="component" value="Unassembled WGS sequence"/>
</dbReference>
<dbReference type="PANTHER" id="PTHR15323:SF6">
    <property type="entry name" value="CELL DIVISION CYCLE PROTEIN 123 HOMOLOG"/>
    <property type="match status" value="1"/>
</dbReference>
<evidence type="ECO:0008006" key="5">
    <source>
        <dbReference type="Google" id="ProtNLM"/>
    </source>
</evidence>
<comment type="similarity">
    <text evidence="1">Belongs to the CDC123 family.</text>
</comment>
<feature type="non-terminal residue" evidence="3">
    <location>
        <position position="392"/>
    </location>
</feature>
<evidence type="ECO:0000256" key="2">
    <source>
        <dbReference type="SAM" id="MobiDB-lite"/>
    </source>
</evidence>
<feature type="compositionally biased region" description="Polar residues" evidence="2">
    <location>
        <begin position="369"/>
        <end position="379"/>
    </location>
</feature>
<evidence type="ECO:0000313" key="4">
    <source>
        <dbReference type="Proteomes" id="UP001497623"/>
    </source>
</evidence>
<comment type="caution">
    <text evidence="3">The sequence shown here is derived from an EMBL/GenBank/DDBJ whole genome shotgun (WGS) entry which is preliminary data.</text>
</comment>
<feature type="region of interest" description="Disordered" evidence="2">
    <location>
        <begin position="49"/>
        <end position="83"/>
    </location>
</feature>
<sequence length="392" mass="44874">MRIRNILKLLCTFPTNKMLNMFLISSVILPLPAEVLSYLQDDGTLVLPEDSQPETTYTRNCDNDDVEEESVDSWGSDANEPSLKGPKFEEFNEKVREAIKKLGGSVFPKLNWSSPKDASWIALNNSLRCYFPGDIFLILKSSIFVTHDLTCPFKDCDDDCNTEEPVLYYLILRKWIEINPSNEFRCFVQNKKLIGISQRDVSQNYSCISAQQNNIQSDIVSFWHENIENRFPLSDYVFDVYRPAKDKVILVDFNPFGPTTDQLLFTWEELKEKKEEEDDIYSCPRIIEEEEISGCNLISHSLNELQMNDSNRITMQTIQDEDNGPEFRYIDSTTGVQPGPYMQYGLPVDIVDLSTGQDPYKLVDFLQMKTQAENGGNESSSDEDEQQTPGSG</sequence>